<organism evidence="2 3">
    <name type="scientific">Fusobacterium nucleatum subsp. polymorphum</name>
    <name type="common">Fusobacterium polymorphum</name>
    <dbReference type="NCBI Taxonomy" id="76857"/>
    <lineage>
        <taxon>Bacteria</taxon>
        <taxon>Fusobacteriati</taxon>
        <taxon>Fusobacteriota</taxon>
        <taxon>Fusobacteriia</taxon>
        <taxon>Fusobacteriales</taxon>
        <taxon>Fusobacteriaceae</taxon>
        <taxon>Fusobacterium</taxon>
    </lineage>
</organism>
<proteinExistence type="predicted"/>
<dbReference type="AlphaFoldDB" id="A0A2C6AXD9"/>
<feature type="chain" id="PRO_5012067124" description="DUF4252 domain-containing protein" evidence="1">
    <location>
        <begin position="22"/>
        <end position="159"/>
    </location>
</feature>
<dbReference type="EMBL" id="NIRJ01000001">
    <property type="protein sequence ID" value="PHH96583.1"/>
    <property type="molecule type" value="Genomic_DNA"/>
</dbReference>
<comment type="caution">
    <text evidence="2">The sequence shown here is derived from an EMBL/GenBank/DDBJ whole genome shotgun (WGS) entry which is preliminary data.</text>
</comment>
<dbReference type="RefSeq" id="WP_098978588.1">
    <property type="nucleotide sequence ID" value="NZ_NIRJ01000001.1"/>
</dbReference>
<gene>
    <name evidence="2" type="ORF">CA840_04115</name>
</gene>
<keyword evidence="1" id="KW-0732">Signal</keyword>
<dbReference type="Proteomes" id="UP000225199">
    <property type="component" value="Unassembled WGS sequence"/>
</dbReference>
<reference evidence="2 3" key="1">
    <citation type="submission" date="2017-06" db="EMBL/GenBank/DDBJ databases">
        <title>Draft genome sequence of Fusobacterium nucleatum subsp. polymorphum KCOM 1002 (=ChDC F175).</title>
        <authorList>
            <person name="Kook J.-K."/>
            <person name="Park S.-N."/>
            <person name="Lim Y.K."/>
            <person name="Roh H."/>
        </authorList>
    </citation>
    <scope>NUCLEOTIDE SEQUENCE [LARGE SCALE GENOMIC DNA]</scope>
    <source>
        <strain evidence="3">KCOM 1002 (ChDC F175)</strain>
    </source>
</reference>
<evidence type="ECO:0000313" key="2">
    <source>
        <dbReference type="EMBL" id="PHH96583.1"/>
    </source>
</evidence>
<feature type="signal peptide" evidence="1">
    <location>
        <begin position="1"/>
        <end position="21"/>
    </location>
</feature>
<name>A0A2C6AXD9_FUSNP</name>
<evidence type="ECO:0000313" key="3">
    <source>
        <dbReference type="Proteomes" id="UP000225199"/>
    </source>
</evidence>
<protein>
    <recommendedName>
        <fullName evidence="4">DUF4252 domain-containing protein</fullName>
    </recommendedName>
</protein>
<evidence type="ECO:0008006" key="4">
    <source>
        <dbReference type="Google" id="ProtNLM"/>
    </source>
</evidence>
<sequence length="159" mass="18765">MRLLKFLFIFLLFANVSYSNIEDNVNTNKIIKNKYKITEMTDNYLKAEKINVISKKSIVKNILINNFPYESFLDLKKEYQGIANNDIEIKVDENDSFLVKKYMDLDGGTYTRIYNVFYYKNSILFSITCVVVSLDKNENIDLSQNEELKLLNELKSFYK</sequence>
<evidence type="ECO:0000256" key="1">
    <source>
        <dbReference type="SAM" id="SignalP"/>
    </source>
</evidence>
<accession>A0A2C6AXD9</accession>